<evidence type="ECO:0000259" key="3">
    <source>
        <dbReference type="Pfam" id="PF03061"/>
    </source>
</evidence>
<comment type="caution">
    <text evidence="4">The sequence shown here is derived from an EMBL/GenBank/DDBJ whole genome shotgun (WGS) entry which is preliminary data.</text>
</comment>
<accession>A0ABP8NKM1</accession>
<dbReference type="PANTHER" id="PTHR21660:SF1">
    <property type="entry name" value="ACYL-COENZYME A THIOESTERASE 13"/>
    <property type="match status" value="1"/>
</dbReference>
<proteinExistence type="inferred from homology"/>
<dbReference type="SUPFAM" id="SSF54637">
    <property type="entry name" value="Thioesterase/thiol ester dehydrase-isomerase"/>
    <property type="match status" value="1"/>
</dbReference>
<dbReference type="InterPro" id="IPR029069">
    <property type="entry name" value="HotDog_dom_sf"/>
</dbReference>
<dbReference type="RefSeq" id="WP_345083379.1">
    <property type="nucleotide sequence ID" value="NZ_BAABFA010000015.1"/>
</dbReference>
<dbReference type="PANTHER" id="PTHR21660">
    <property type="entry name" value="THIOESTERASE SUPERFAMILY MEMBER-RELATED"/>
    <property type="match status" value="1"/>
</dbReference>
<keyword evidence="2" id="KW-0378">Hydrolase</keyword>
<reference evidence="5" key="1">
    <citation type="journal article" date="2019" name="Int. J. Syst. Evol. Microbiol.">
        <title>The Global Catalogue of Microorganisms (GCM) 10K type strain sequencing project: providing services to taxonomists for standard genome sequencing and annotation.</title>
        <authorList>
            <consortium name="The Broad Institute Genomics Platform"/>
            <consortium name="The Broad Institute Genome Sequencing Center for Infectious Disease"/>
            <person name="Wu L."/>
            <person name="Ma J."/>
        </authorList>
    </citation>
    <scope>NUCLEOTIDE SEQUENCE [LARGE SCALE GENOMIC DNA]</scope>
    <source>
        <strain evidence="5">JCM 32105</strain>
    </source>
</reference>
<dbReference type="EMBL" id="BAABFA010000015">
    <property type="protein sequence ID" value="GAA4467409.1"/>
    <property type="molecule type" value="Genomic_DNA"/>
</dbReference>
<name>A0ABP8NKM1_9BACT</name>
<dbReference type="Pfam" id="PF03061">
    <property type="entry name" value="4HBT"/>
    <property type="match status" value="1"/>
</dbReference>
<sequence>MGYREIPRGQVLQYIKDTYLGKEVTDSRSPAGNWLKFTLEHIEKGRAVLNLVVRPEMTNPYGHIHGGMMSLVIDEAIGWGVVSMDTELHYTSLTLNVDFLFAIKAGENLRAESKVLRVGKKIINVECHVYDMAGRILARANSNLIVTGMEYTG</sequence>
<dbReference type="Proteomes" id="UP001500067">
    <property type="component" value="Unassembled WGS sequence"/>
</dbReference>
<organism evidence="4 5">
    <name type="scientific">Nemorincola caseinilytica</name>
    <dbReference type="NCBI Taxonomy" id="2054315"/>
    <lineage>
        <taxon>Bacteria</taxon>
        <taxon>Pseudomonadati</taxon>
        <taxon>Bacteroidota</taxon>
        <taxon>Chitinophagia</taxon>
        <taxon>Chitinophagales</taxon>
        <taxon>Chitinophagaceae</taxon>
        <taxon>Nemorincola</taxon>
    </lineage>
</organism>
<keyword evidence="5" id="KW-1185">Reference proteome</keyword>
<evidence type="ECO:0000256" key="2">
    <source>
        <dbReference type="ARBA" id="ARBA00022801"/>
    </source>
</evidence>
<dbReference type="InterPro" id="IPR003736">
    <property type="entry name" value="PAAI_dom"/>
</dbReference>
<dbReference type="Gene3D" id="3.10.129.10">
    <property type="entry name" value="Hotdog Thioesterase"/>
    <property type="match status" value="1"/>
</dbReference>
<dbReference type="InterPro" id="IPR006683">
    <property type="entry name" value="Thioestr_dom"/>
</dbReference>
<feature type="domain" description="Thioesterase" evidence="3">
    <location>
        <begin position="61"/>
        <end position="134"/>
    </location>
</feature>
<evidence type="ECO:0000256" key="1">
    <source>
        <dbReference type="ARBA" id="ARBA00008324"/>
    </source>
</evidence>
<comment type="similarity">
    <text evidence="1">Belongs to the thioesterase PaaI family.</text>
</comment>
<gene>
    <name evidence="4" type="ORF">GCM10023093_23310</name>
</gene>
<evidence type="ECO:0000313" key="5">
    <source>
        <dbReference type="Proteomes" id="UP001500067"/>
    </source>
</evidence>
<dbReference type="InterPro" id="IPR039298">
    <property type="entry name" value="ACOT13"/>
</dbReference>
<evidence type="ECO:0000313" key="4">
    <source>
        <dbReference type="EMBL" id="GAA4467409.1"/>
    </source>
</evidence>
<dbReference type="NCBIfam" id="TIGR00369">
    <property type="entry name" value="unchar_dom_1"/>
    <property type="match status" value="1"/>
</dbReference>
<protein>
    <recommendedName>
        <fullName evidence="3">Thioesterase domain-containing protein</fullName>
    </recommendedName>
</protein>
<dbReference type="CDD" id="cd03443">
    <property type="entry name" value="PaaI_thioesterase"/>
    <property type="match status" value="1"/>
</dbReference>